<dbReference type="PIRSF" id="PIRSF000495">
    <property type="entry name" value="Amidotransf_hisH"/>
    <property type="match status" value="1"/>
</dbReference>
<dbReference type="PANTHER" id="PTHR42701">
    <property type="entry name" value="IMIDAZOLE GLYCEROL PHOSPHATE SYNTHASE SUBUNIT HISH"/>
    <property type="match status" value="1"/>
</dbReference>
<evidence type="ECO:0000256" key="13">
    <source>
        <dbReference type="PIRSR" id="PIRSR000495-1"/>
    </source>
</evidence>
<proteinExistence type="inferred from homology"/>
<dbReference type="Proteomes" id="UP000002217">
    <property type="component" value="Chromosome"/>
</dbReference>
<evidence type="ECO:0000256" key="8">
    <source>
        <dbReference type="ARBA" id="ARBA00023102"/>
    </source>
</evidence>
<dbReference type="GO" id="GO:0005737">
    <property type="term" value="C:cytoplasm"/>
    <property type="evidence" value="ECO:0007669"/>
    <property type="project" value="UniProtKB-SubCell"/>
</dbReference>
<dbReference type="GO" id="GO:0016829">
    <property type="term" value="F:lyase activity"/>
    <property type="evidence" value="ECO:0007669"/>
    <property type="project" value="UniProtKB-KW"/>
</dbReference>
<dbReference type="Gene3D" id="3.40.50.880">
    <property type="match status" value="1"/>
</dbReference>
<evidence type="ECO:0000256" key="7">
    <source>
        <dbReference type="ARBA" id="ARBA00022962"/>
    </source>
</evidence>
<dbReference type="SUPFAM" id="SSF52317">
    <property type="entry name" value="Class I glutamine amidotransferase-like"/>
    <property type="match status" value="1"/>
</dbReference>
<feature type="active site" evidence="12 13">
    <location>
        <position position="184"/>
    </location>
</feature>
<dbReference type="EMBL" id="CP001720">
    <property type="protein sequence ID" value="ACV61665.1"/>
    <property type="molecule type" value="Genomic_DNA"/>
</dbReference>
<dbReference type="InterPro" id="IPR029062">
    <property type="entry name" value="Class_I_gatase-like"/>
</dbReference>
<dbReference type="Pfam" id="PF00117">
    <property type="entry name" value="GATase"/>
    <property type="match status" value="1"/>
</dbReference>
<keyword evidence="6 12" id="KW-0378">Hydrolase</keyword>
<dbReference type="GO" id="GO:0000105">
    <property type="term" value="P:L-histidine biosynthetic process"/>
    <property type="evidence" value="ECO:0007669"/>
    <property type="project" value="UniProtKB-UniRule"/>
</dbReference>
<evidence type="ECO:0000259" key="14">
    <source>
        <dbReference type="Pfam" id="PF00117"/>
    </source>
</evidence>
<comment type="subcellular location">
    <subcellularLocation>
        <location evidence="1 12">Cytoplasm</location>
    </subcellularLocation>
</comment>
<keyword evidence="7 12" id="KW-0315">Glutamine amidotransferase</keyword>
<evidence type="ECO:0000256" key="3">
    <source>
        <dbReference type="ARBA" id="ARBA00011152"/>
    </source>
</evidence>
<evidence type="ECO:0000313" key="15">
    <source>
        <dbReference type="EMBL" id="ACV61665.1"/>
    </source>
</evidence>
<evidence type="ECO:0000256" key="6">
    <source>
        <dbReference type="ARBA" id="ARBA00022801"/>
    </source>
</evidence>
<dbReference type="EC" id="3.5.1.2" evidence="12"/>
<dbReference type="GO" id="GO:0004359">
    <property type="term" value="F:glutaminase activity"/>
    <property type="evidence" value="ECO:0007669"/>
    <property type="project" value="UniProtKB-EC"/>
</dbReference>
<keyword evidence="5 12" id="KW-0028">Amino-acid biosynthesis</keyword>
<keyword evidence="15" id="KW-0808">Transferase</keyword>
<evidence type="ECO:0000256" key="1">
    <source>
        <dbReference type="ARBA" id="ARBA00004496"/>
    </source>
</evidence>
<dbReference type="PROSITE" id="PS51273">
    <property type="entry name" value="GATASE_TYPE_1"/>
    <property type="match status" value="1"/>
</dbReference>
<evidence type="ECO:0000313" key="16">
    <source>
        <dbReference type="Proteomes" id="UP000002217"/>
    </source>
</evidence>
<comment type="pathway">
    <text evidence="2 12">Amino-acid biosynthesis; L-histidine biosynthesis; L-histidine from 5-phospho-alpha-D-ribose 1-diphosphate: step 5/9.</text>
</comment>
<evidence type="ECO:0000256" key="9">
    <source>
        <dbReference type="ARBA" id="ARBA00023239"/>
    </source>
</evidence>
<evidence type="ECO:0000256" key="10">
    <source>
        <dbReference type="ARBA" id="ARBA00047838"/>
    </source>
</evidence>
<keyword evidence="9 12" id="KW-0456">Lyase</keyword>
<dbReference type="FunFam" id="3.40.50.880:FF:000009">
    <property type="entry name" value="Imidazole glycerol phosphate synthase subunit HisH"/>
    <property type="match status" value="1"/>
</dbReference>
<dbReference type="NCBIfam" id="TIGR01855">
    <property type="entry name" value="IMP_synth_hisH"/>
    <property type="match status" value="1"/>
</dbReference>
<keyword evidence="4 12" id="KW-0963">Cytoplasm</keyword>
<dbReference type="AlphaFoldDB" id="C8W201"/>
<dbReference type="GO" id="GO:0000107">
    <property type="term" value="F:imidazoleglycerol-phosphate synthase activity"/>
    <property type="evidence" value="ECO:0007669"/>
    <property type="project" value="UniProtKB-UniRule"/>
</dbReference>
<dbReference type="RefSeq" id="WP_015756383.1">
    <property type="nucleotide sequence ID" value="NC_013216.1"/>
</dbReference>
<evidence type="ECO:0000256" key="2">
    <source>
        <dbReference type="ARBA" id="ARBA00005091"/>
    </source>
</evidence>
<gene>
    <name evidence="12" type="primary">hisH</name>
    <name evidence="15" type="ordered locus">Dtox_0755</name>
</gene>
<dbReference type="UniPathway" id="UPA00031">
    <property type="reaction ID" value="UER00010"/>
</dbReference>
<accession>C8W201</accession>
<comment type="subunit">
    <text evidence="3 12">Heterodimer of HisH and HisF.</text>
</comment>
<dbReference type="CDD" id="cd01748">
    <property type="entry name" value="GATase1_IGP_Synthase"/>
    <property type="match status" value="1"/>
</dbReference>
<feature type="domain" description="Glutamine amidotransferase" evidence="14">
    <location>
        <begin position="4"/>
        <end position="197"/>
    </location>
</feature>
<dbReference type="InterPro" id="IPR017926">
    <property type="entry name" value="GATASE"/>
</dbReference>
<dbReference type="HOGENOM" id="CLU_071837_2_2_9"/>
<evidence type="ECO:0000256" key="5">
    <source>
        <dbReference type="ARBA" id="ARBA00022605"/>
    </source>
</evidence>
<dbReference type="KEGG" id="dae:Dtox_0755"/>
<comment type="function">
    <text evidence="12">IGPS catalyzes the conversion of PRFAR and glutamine to IGP, AICAR and glutamate. The HisH subunit catalyzes the hydrolysis of glutamine to glutamate and ammonia as part of the synthesis of IGP and AICAR. The resulting ammonia molecule is channeled to the active site of HisF.</text>
</comment>
<evidence type="ECO:0000256" key="4">
    <source>
        <dbReference type="ARBA" id="ARBA00022490"/>
    </source>
</evidence>
<name>C8W201_DESAS</name>
<dbReference type="MEROPS" id="C26.965"/>
<feature type="active site" evidence="12 13">
    <location>
        <position position="182"/>
    </location>
</feature>
<evidence type="ECO:0000256" key="11">
    <source>
        <dbReference type="ARBA" id="ARBA00049534"/>
    </source>
</evidence>
<keyword evidence="16" id="KW-1185">Reference proteome</keyword>
<dbReference type="PANTHER" id="PTHR42701:SF1">
    <property type="entry name" value="IMIDAZOLE GLYCEROL PHOSPHATE SYNTHASE SUBUNIT HISH"/>
    <property type="match status" value="1"/>
</dbReference>
<comment type="catalytic activity">
    <reaction evidence="11 12">
        <text>L-glutamine + H2O = L-glutamate + NH4(+)</text>
        <dbReference type="Rhea" id="RHEA:15889"/>
        <dbReference type="ChEBI" id="CHEBI:15377"/>
        <dbReference type="ChEBI" id="CHEBI:28938"/>
        <dbReference type="ChEBI" id="CHEBI:29985"/>
        <dbReference type="ChEBI" id="CHEBI:58359"/>
        <dbReference type="EC" id="3.5.1.2"/>
    </reaction>
</comment>
<dbReference type="OrthoDB" id="9807137at2"/>
<dbReference type="eggNOG" id="COG0118">
    <property type="taxonomic scope" value="Bacteria"/>
</dbReference>
<dbReference type="HAMAP" id="MF_00278">
    <property type="entry name" value="HisH"/>
    <property type="match status" value="1"/>
</dbReference>
<dbReference type="InterPro" id="IPR010139">
    <property type="entry name" value="Imidazole-glycPsynth_HisH"/>
</dbReference>
<organism evidence="15 16">
    <name type="scientific">Desulfofarcimen acetoxidans (strain ATCC 49208 / DSM 771 / KCTC 5769 / VKM B-1644 / 5575)</name>
    <name type="common">Desulfotomaculum acetoxidans</name>
    <dbReference type="NCBI Taxonomy" id="485916"/>
    <lineage>
        <taxon>Bacteria</taxon>
        <taxon>Bacillati</taxon>
        <taxon>Bacillota</taxon>
        <taxon>Clostridia</taxon>
        <taxon>Eubacteriales</taxon>
        <taxon>Peptococcaceae</taxon>
        <taxon>Desulfofarcimen</taxon>
    </lineage>
</organism>
<protein>
    <recommendedName>
        <fullName evidence="12">Imidazole glycerol phosphate synthase subunit HisH</fullName>
        <ecNumber evidence="12">4.3.2.10</ecNumber>
    </recommendedName>
    <alternativeName>
        <fullName evidence="12">IGP synthase glutaminase subunit</fullName>
        <ecNumber evidence="12">3.5.1.2</ecNumber>
    </alternativeName>
    <alternativeName>
        <fullName evidence="12">IGP synthase subunit HisH</fullName>
    </alternativeName>
    <alternativeName>
        <fullName evidence="12">ImGP synthase subunit HisH</fullName>
        <shortName evidence="12">IGPS subunit HisH</shortName>
    </alternativeName>
</protein>
<keyword evidence="8 12" id="KW-0368">Histidine biosynthesis</keyword>
<reference evidence="15 16" key="1">
    <citation type="journal article" date="2009" name="Stand. Genomic Sci.">
        <title>Complete genome sequence of Desulfotomaculum acetoxidans type strain (5575).</title>
        <authorList>
            <person name="Spring S."/>
            <person name="Lapidus A."/>
            <person name="Schroder M."/>
            <person name="Gleim D."/>
            <person name="Sims D."/>
            <person name="Meincke L."/>
            <person name="Glavina Del Rio T."/>
            <person name="Tice H."/>
            <person name="Copeland A."/>
            <person name="Cheng J.F."/>
            <person name="Lucas S."/>
            <person name="Chen F."/>
            <person name="Nolan M."/>
            <person name="Bruce D."/>
            <person name="Goodwin L."/>
            <person name="Pitluck S."/>
            <person name="Ivanova N."/>
            <person name="Mavromatis K."/>
            <person name="Mikhailova N."/>
            <person name="Pati A."/>
            <person name="Chen A."/>
            <person name="Palaniappan K."/>
            <person name="Land M."/>
            <person name="Hauser L."/>
            <person name="Chang Y.J."/>
            <person name="Jeffries C.D."/>
            <person name="Chain P."/>
            <person name="Saunders E."/>
            <person name="Brettin T."/>
            <person name="Detter J.C."/>
            <person name="Goker M."/>
            <person name="Bristow J."/>
            <person name="Eisen J.A."/>
            <person name="Markowitz V."/>
            <person name="Hugenholtz P."/>
            <person name="Kyrpides N.C."/>
            <person name="Klenk H.P."/>
            <person name="Han C."/>
        </authorList>
    </citation>
    <scope>NUCLEOTIDE SEQUENCE [LARGE SCALE GENOMIC DNA]</scope>
    <source>
        <strain evidence="16">ATCC 49208 / DSM 771 / VKM B-1644</strain>
    </source>
</reference>
<evidence type="ECO:0000256" key="12">
    <source>
        <dbReference type="HAMAP-Rule" id="MF_00278"/>
    </source>
</evidence>
<feature type="active site" description="Nucleophile" evidence="12 13">
    <location>
        <position position="79"/>
    </location>
</feature>
<dbReference type="EC" id="4.3.2.10" evidence="12"/>
<comment type="catalytic activity">
    <reaction evidence="10 12">
        <text>5-[(5-phospho-1-deoxy-D-ribulos-1-ylimino)methylamino]-1-(5-phospho-beta-D-ribosyl)imidazole-4-carboxamide + L-glutamine = D-erythro-1-(imidazol-4-yl)glycerol 3-phosphate + 5-amino-1-(5-phospho-beta-D-ribosyl)imidazole-4-carboxamide + L-glutamate + H(+)</text>
        <dbReference type="Rhea" id="RHEA:24793"/>
        <dbReference type="ChEBI" id="CHEBI:15378"/>
        <dbReference type="ChEBI" id="CHEBI:29985"/>
        <dbReference type="ChEBI" id="CHEBI:58278"/>
        <dbReference type="ChEBI" id="CHEBI:58359"/>
        <dbReference type="ChEBI" id="CHEBI:58475"/>
        <dbReference type="ChEBI" id="CHEBI:58525"/>
        <dbReference type="EC" id="4.3.2.10"/>
    </reaction>
</comment>
<dbReference type="STRING" id="485916.Dtox_0755"/>
<sequence>MIAIIDYGMGNLRSVQKGLENVGHDAFITRDPDKVVQAGGVVLPGVGAFADAMKNLKASGMDQAVLKAVADGKPFLGICLGQQLLFEVSEEWGLTEGLGIFAGRVRRFPECDLKVPHMGWNKVEIRKDNPLLDGIPDKSAFYFVHSYHVEPIDREVIIGTTEYGVRFSSFVGRDKIFGIQFHPEKSSALGLKILDNFGRLVKKC</sequence>